<dbReference type="Proteomes" id="UP000470384">
    <property type="component" value="Unassembled WGS sequence"/>
</dbReference>
<evidence type="ECO:0000256" key="1">
    <source>
        <dbReference type="SAM" id="Coils"/>
    </source>
</evidence>
<proteinExistence type="predicted"/>
<gene>
    <name evidence="5" type="ORF">GTQ45_00520</name>
</gene>
<keyword evidence="1" id="KW-0175">Coiled coil</keyword>
<keyword evidence="2" id="KW-0812">Transmembrane</keyword>
<dbReference type="EMBL" id="WXYQ01000001">
    <property type="protein sequence ID" value="NBG94209.1"/>
    <property type="molecule type" value="Genomic_DNA"/>
</dbReference>
<feature type="transmembrane region" description="Helical" evidence="2">
    <location>
        <begin position="12"/>
        <end position="31"/>
    </location>
</feature>
<dbReference type="OrthoDB" id="9777219at2"/>
<feature type="domain" description="ABC-type uncharacterised transport system" evidence="3">
    <location>
        <begin position="184"/>
        <end position="502"/>
    </location>
</feature>
<sequence>MSTPEKNRPAISRAVFAISVLVLSAILFVALNTFSNVSLQNARLDLTERSLFTLSDGTRNIVANLREPVTLRFYYSEDVVTEIPSLRAHAQRVRDMLGEIASVSDGMVRIEEINPEAFSVEEDKASDAGLTGVPLRTGDKVFLGIIGTNSVDGREVISFVAPERATYLEYDLARLIFSLANPEKPKLGVVSNLPLDTGAGGLLLAMEGRSEPFMIYQELQASFIVEFLEQDFDRVPNEIKVLALVHPKELSPQTLYAIDQFVMRGGRVIAFLDPHSEVSLTAGPAGKPVQGYTEASNLPVLMESWGVEMVPTDVLADRLRAQRVAAGARQRRQLTDYVLWQRLVPEDFDQDDPITAPLDALHIGSAGILRPTEGASTTFTPIVQSSPESMILDLERVKAAPSPDDLLRSFESADQRFTVAARLSGPVTSAFPEGRPLADDEEEAPIELQSSAHLTESIEDANIVVFADSDLFDDRFWVQVQAFLGDRIAVPTADNAAFVVNAVENLMGSNDLISLRGREPADRPFTVVEDIRRDAEAKFLAEEQRLQQRIEETEARLAELRAELPDGSSASALLTDAQESEMQSLQRELAEGRRALRDVQGDLRRDVDALGARLAFINMALVPILVGLVWAGLGWTRRKRRRARAEAAGRAIVTSNSSTGGAE</sequence>
<dbReference type="InterPro" id="IPR055396">
    <property type="entry name" value="DUF7088"/>
</dbReference>
<dbReference type="AlphaFoldDB" id="A0A845Q7B3"/>
<name>A0A845Q7B3_9HYPH</name>
<evidence type="ECO:0000313" key="5">
    <source>
        <dbReference type="EMBL" id="NBG94209.1"/>
    </source>
</evidence>
<keyword evidence="2" id="KW-1133">Transmembrane helix</keyword>
<reference evidence="5 6" key="1">
    <citation type="journal article" date="2016" name="Int. J. Syst. Evol. Microbiol.">
        <title>Pyruvatibacter mobilis gen. nov., sp. nov., a marine bacterium from the culture broth of Picochlorum sp. 122.</title>
        <authorList>
            <person name="Wang G."/>
            <person name="Tang M."/>
            <person name="Wu H."/>
            <person name="Dai S."/>
            <person name="Li T."/>
            <person name="Chen C."/>
            <person name="He H."/>
            <person name="Fan J."/>
            <person name="Xiang W."/>
            <person name="Li X."/>
        </authorList>
    </citation>
    <scope>NUCLEOTIDE SEQUENCE [LARGE SCALE GENOMIC DNA]</scope>
    <source>
        <strain evidence="5 6">GYP-11</strain>
    </source>
</reference>
<evidence type="ECO:0000259" key="4">
    <source>
        <dbReference type="Pfam" id="PF23357"/>
    </source>
</evidence>
<feature type="coiled-coil region" evidence="1">
    <location>
        <begin position="536"/>
        <end position="602"/>
    </location>
</feature>
<dbReference type="InterPro" id="IPR019196">
    <property type="entry name" value="ABC_transp_unknown"/>
</dbReference>
<accession>A0A845Q7B3</accession>
<dbReference type="Pfam" id="PF09822">
    <property type="entry name" value="ABC_transp_aux"/>
    <property type="match status" value="1"/>
</dbReference>
<dbReference type="RefSeq" id="WP_160586351.1">
    <property type="nucleotide sequence ID" value="NZ_BMHN01000001.1"/>
</dbReference>
<evidence type="ECO:0000259" key="3">
    <source>
        <dbReference type="Pfam" id="PF09822"/>
    </source>
</evidence>
<dbReference type="GeneID" id="300656265"/>
<evidence type="ECO:0000313" key="6">
    <source>
        <dbReference type="Proteomes" id="UP000470384"/>
    </source>
</evidence>
<feature type="transmembrane region" description="Helical" evidence="2">
    <location>
        <begin position="614"/>
        <end position="635"/>
    </location>
</feature>
<organism evidence="5 6">
    <name type="scientific">Pyruvatibacter mobilis</name>
    <dbReference type="NCBI Taxonomy" id="1712261"/>
    <lineage>
        <taxon>Bacteria</taxon>
        <taxon>Pseudomonadati</taxon>
        <taxon>Pseudomonadota</taxon>
        <taxon>Alphaproteobacteria</taxon>
        <taxon>Hyphomicrobiales</taxon>
        <taxon>Parvibaculaceae</taxon>
        <taxon>Pyruvatibacter</taxon>
    </lineage>
</organism>
<keyword evidence="2" id="KW-0472">Membrane</keyword>
<dbReference type="Pfam" id="PF23357">
    <property type="entry name" value="DUF7088"/>
    <property type="match status" value="1"/>
</dbReference>
<keyword evidence="6" id="KW-1185">Reference proteome</keyword>
<comment type="caution">
    <text evidence="5">The sequence shown here is derived from an EMBL/GenBank/DDBJ whole genome shotgun (WGS) entry which is preliminary data.</text>
</comment>
<evidence type="ECO:0000256" key="2">
    <source>
        <dbReference type="SAM" id="Phobius"/>
    </source>
</evidence>
<feature type="domain" description="DUF7088" evidence="4">
    <location>
        <begin position="49"/>
        <end position="146"/>
    </location>
</feature>
<protein>
    <submittedName>
        <fullName evidence="5">ABC transporter</fullName>
    </submittedName>
</protein>